<dbReference type="FunFam" id="3.30.70.330:FF:000143">
    <property type="entry name" value="msx2-interacting protein-like isoform X1"/>
    <property type="match status" value="1"/>
</dbReference>
<feature type="compositionally biased region" description="Basic and acidic residues" evidence="3">
    <location>
        <begin position="739"/>
        <end position="761"/>
    </location>
</feature>
<feature type="compositionally biased region" description="Basic and acidic residues" evidence="3">
    <location>
        <begin position="229"/>
        <end position="246"/>
    </location>
</feature>
<evidence type="ECO:0000313" key="6">
    <source>
        <dbReference type="Proteomes" id="UP000285301"/>
    </source>
</evidence>
<dbReference type="GO" id="GO:0003723">
    <property type="term" value="F:RNA binding"/>
    <property type="evidence" value="ECO:0007669"/>
    <property type="project" value="UniProtKB-UniRule"/>
</dbReference>
<feature type="domain" description="RRM" evidence="4">
    <location>
        <begin position="527"/>
        <end position="601"/>
    </location>
</feature>
<dbReference type="SMART" id="SM00360">
    <property type="entry name" value="RRM"/>
    <property type="match status" value="3"/>
</dbReference>
<organism evidence="5 6">
    <name type="scientific">Dinothrombium tinctorium</name>
    <dbReference type="NCBI Taxonomy" id="1965070"/>
    <lineage>
        <taxon>Eukaryota</taxon>
        <taxon>Metazoa</taxon>
        <taxon>Ecdysozoa</taxon>
        <taxon>Arthropoda</taxon>
        <taxon>Chelicerata</taxon>
        <taxon>Arachnida</taxon>
        <taxon>Acari</taxon>
        <taxon>Acariformes</taxon>
        <taxon>Trombidiformes</taxon>
        <taxon>Prostigmata</taxon>
        <taxon>Anystina</taxon>
        <taxon>Parasitengona</taxon>
        <taxon>Trombidioidea</taxon>
        <taxon>Trombidiidae</taxon>
        <taxon>Dinothrombium</taxon>
    </lineage>
</organism>
<sequence>MQCKTSAQPMETMFNQFTLVMSEEGRYNQEKAMQRSLVCVLLYTHTILTLKMLDVYIFHSNASTVQKVIYLKFRLFISPLSANRYGKVQSVKILGRSKSEESNNNQCAAVCATIAFIDIKSAAKAHNSENKIDERILLTDYYEPPASSTASSAIFIHESREDALLVQRPATNAVQYANSQTNQSRQRHSVTRGLPEDRLYERERVACNSYERMVERDPPPYIKRNISNYHDDGDYSNRNRSRDRTYNRNVTNSNYADNLERPTQNHFRPYSRSSGQHFDSPRYPSSEQLDENGSSSSQRNNASGCSRNRLTPTLNVTSTIVVNPQVPRQMYLQAVRAIVRRLRNVSRHFNSRCLNSSHRSLYGNRRTSSHNADKTANSTISSGSVATNSINLMLSQGSNHALQHISSATPGSDCSVTDKDESKPLAICVRNLPVRSTDTSLKDGLFHEYKKHGKVTMVKVIGQGIDRFAVVCFKKAEDVEKALEVSKDKLFFGCKIEVTPHEGIDAEDNDFRPLEAESDEYHPKATRTLFVGNLEKDITTTELRSHFEQFGEIIEIDIKKQGTSTYAFIQYSDISSVVKAMRKLDGENLGANRIKLGFGKSMPTNCVWLHGIAETHSEKSLLWNCSRFGPVVNLTTDRERGNCLVFYETVESAQIAVTDLKGRLLNGRKLQVDFANRECQNFFFEKLELSGQCASSDKPWERRTTTTSTTSTSTNISNSSINNSTTNASTNNGNNWSDVEERTQNYDTHNRNSHNRYENQRTPRTIYRAPQSPPPPPPLVYPSQRSQMSGRNFRFQEGFGDRRHRLFDSDEYQENEDCYGDEMRDFNFQRDRTREYSETRGRSYSPLRVPNEGCDSPKDRHLDGSPHLKDKPEECALKERSSRKESIENLYGDWKSTESLHERGVKARPKHKLSDGEGIEKHSPLSRRHSQSNSPPPQSKKKSRSQSGSSCRTPRSPTSSTSSIVNSPIKSDVMDFDVISDKEVLTVSSWRRKSDDNNAYANCAAKENLRIPSSEVISDSEESTATLLRDNLKRKLIAESENETPTSSETIGTAERKKRLLACIETMNTHRETKQSILINNSGGTVHDVTNSKSFDVKKQSETTTVIGASIENVKSEIIEKKRLSTSTGDNIKLLERNKAHLLNQIEQLAPVNDSAVDSHTGHTLLDASECVKHQRSKHPNSSGSLAKCKNIHIVHGAKEISAIPLKIVDATSSLINRSITDPRRQLSNEVCSSSLSSLPSVPFSSSSKLNRRLERSDACEGSVDETCAFRVSSTDSQSGGQQDVHSTTLKENDQGSSEVSSSSDKVASNKRP</sequence>
<evidence type="ECO:0000256" key="3">
    <source>
        <dbReference type="SAM" id="MobiDB-lite"/>
    </source>
</evidence>
<dbReference type="Proteomes" id="UP000285301">
    <property type="component" value="Unassembled WGS sequence"/>
</dbReference>
<feature type="compositionally biased region" description="Low complexity" evidence="3">
    <location>
        <begin position="945"/>
        <end position="966"/>
    </location>
</feature>
<evidence type="ECO:0000256" key="2">
    <source>
        <dbReference type="PROSITE-ProRule" id="PRU00176"/>
    </source>
</evidence>
<feature type="region of interest" description="Disordered" evidence="3">
    <location>
        <begin position="833"/>
        <end position="882"/>
    </location>
</feature>
<evidence type="ECO:0000259" key="4">
    <source>
        <dbReference type="PROSITE" id="PS50102"/>
    </source>
</evidence>
<reference evidence="5 6" key="1">
    <citation type="journal article" date="2018" name="Gigascience">
        <title>Genomes of trombidid mites reveal novel predicted allergens and laterally-transferred genes associated with secondary metabolism.</title>
        <authorList>
            <person name="Dong X."/>
            <person name="Chaisiri K."/>
            <person name="Xia D."/>
            <person name="Armstrong S.D."/>
            <person name="Fang Y."/>
            <person name="Donnelly M.J."/>
            <person name="Kadowaki T."/>
            <person name="McGarry J.W."/>
            <person name="Darby A.C."/>
            <person name="Makepeace B.L."/>
        </authorList>
    </citation>
    <scope>NUCLEOTIDE SEQUENCE [LARGE SCALE GENOMIC DNA]</scope>
    <source>
        <strain evidence="5">UoL-WK</strain>
    </source>
</reference>
<keyword evidence="6" id="KW-1185">Reference proteome</keyword>
<feature type="domain" description="RRM" evidence="4">
    <location>
        <begin position="605"/>
        <end position="677"/>
    </location>
</feature>
<dbReference type="CDD" id="cd12349">
    <property type="entry name" value="RRM2_SHARP"/>
    <property type="match status" value="1"/>
</dbReference>
<evidence type="ECO:0000256" key="1">
    <source>
        <dbReference type="ARBA" id="ARBA00022884"/>
    </source>
</evidence>
<feature type="compositionally biased region" description="Polar residues" evidence="3">
    <location>
        <begin position="247"/>
        <end position="310"/>
    </location>
</feature>
<dbReference type="InterPro" id="IPR012677">
    <property type="entry name" value="Nucleotide-bd_a/b_plait_sf"/>
</dbReference>
<keyword evidence="1 2" id="KW-0694">RNA-binding</keyword>
<dbReference type="SUPFAM" id="SSF54928">
    <property type="entry name" value="RNA-binding domain, RBD"/>
    <property type="match status" value="2"/>
</dbReference>
<dbReference type="InterPro" id="IPR000504">
    <property type="entry name" value="RRM_dom"/>
</dbReference>
<accession>A0A443RNT6</accession>
<protein>
    <recommendedName>
        <fullName evidence="4">RRM domain-containing protein</fullName>
    </recommendedName>
</protein>
<feature type="domain" description="RRM" evidence="4">
    <location>
        <begin position="425"/>
        <end position="503"/>
    </location>
</feature>
<dbReference type="InterPro" id="IPR035979">
    <property type="entry name" value="RBD_domain_sf"/>
</dbReference>
<feature type="compositionally biased region" description="Basic and acidic residues" evidence="3">
    <location>
        <begin position="855"/>
        <end position="882"/>
    </location>
</feature>
<feature type="compositionally biased region" description="Low complexity" evidence="3">
    <location>
        <begin position="705"/>
        <end position="737"/>
    </location>
</feature>
<dbReference type="InterPro" id="IPR034174">
    <property type="entry name" value="SHARP_RRM3"/>
</dbReference>
<name>A0A443RNT6_9ACAR</name>
<feature type="region of interest" description="Disordered" evidence="3">
    <location>
        <begin position="901"/>
        <end position="966"/>
    </location>
</feature>
<dbReference type="OrthoDB" id="6407164at2759"/>
<proteinExistence type="predicted"/>
<feature type="compositionally biased region" description="Basic and acidic residues" evidence="3">
    <location>
        <begin position="912"/>
        <end position="923"/>
    </location>
</feature>
<feature type="region of interest" description="Disordered" evidence="3">
    <location>
        <begin position="358"/>
        <end position="381"/>
    </location>
</feature>
<dbReference type="Pfam" id="PF00076">
    <property type="entry name" value="RRM_1"/>
    <property type="match status" value="1"/>
</dbReference>
<dbReference type="PROSITE" id="PS50102">
    <property type="entry name" value="RRM"/>
    <property type="match status" value="3"/>
</dbReference>
<feature type="compositionally biased region" description="Pro residues" evidence="3">
    <location>
        <begin position="771"/>
        <end position="780"/>
    </location>
</feature>
<feature type="non-terminal residue" evidence="5">
    <location>
        <position position="1313"/>
    </location>
</feature>
<dbReference type="FunFam" id="3.30.70.330:FF:000088">
    <property type="entry name" value="msx2-interacting protein-like isoform X1"/>
    <property type="match status" value="1"/>
</dbReference>
<gene>
    <name evidence="5" type="ORF">B4U79_08471</name>
</gene>
<dbReference type="CDD" id="cd12350">
    <property type="entry name" value="RRM3_SHARP"/>
    <property type="match status" value="1"/>
</dbReference>
<dbReference type="STRING" id="1965070.A0A443RNT6"/>
<evidence type="ECO:0000313" key="5">
    <source>
        <dbReference type="EMBL" id="RWS16930.1"/>
    </source>
</evidence>
<dbReference type="Gene3D" id="3.30.70.330">
    <property type="match status" value="3"/>
</dbReference>
<dbReference type="EMBL" id="NCKU01000146">
    <property type="protein sequence ID" value="RWS16930.1"/>
    <property type="molecule type" value="Genomic_DNA"/>
</dbReference>
<feature type="compositionally biased region" description="Low complexity" evidence="3">
    <location>
        <begin position="1273"/>
        <end position="1284"/>
    </location>
</feature>
<comment type="caution">
    <text evidence="5">The sequence shown here is derived from an EMBL/GenBank/DDBJ whole genome shotgun (WGS) entry which is preliminary data.</text>
</comment>
<feature type="region of interest" description="Disordered" evidence="3">
    <location>
        <begin position="216"/>
        <end position="310"/>
    </location>
</feature>
<dbReference type="InterPro" id="IPR034173">
    <property type="entry name" value="SHARP_RRM2"/>
</dbReference>
<feature type="region of interest" description="Disordered" evidence="3">
    <location>
        <begin position="177"/>
        <end position="197"/>
    </location>
</feature>
<feature type="region of interest" description="Disordered" evidence="3">
    <location>
        <begin position="695"/>
        <end position="786"/>
    </location>
</feature>
<dbReference type="PANTHER" id="PTHR23189">
    <property type="entry name" value="RNA RECOGNITION MOTIF-CONTAINING"/>
    <property type="match status" value="1"/>
</dbReference>
<feature type="region of interest" description="Disordered" evidence="3">
    <location>
        <begin position="1271"/>
        <end position="1313"/>
    </location>
</feature>